<dbReference type="EMBL" id="VSRR010001573">
    <property type="protein sequence ID" value="MPC26222.1"/>
    <property type="molecule type" value="Genomic_DNA"/>
</dbReference>
<gene>
    <name evidence="1" type="ORF">E2C01_019357</name>
</gene>
<evidence type="ECO:0000313" key="1">
    <source>
        <dbReference type="EMBL" id="MPC26222.1"/>
    </source>
</evidence>
<comment type="caution">
    <text evidence="1">The sequence shown here is derived from an EMBL/GenBank/DDBJ whole genome shotgun (WGS) entry which is preliminary data.</text>
</comment>
<proteinExistence type="predicted"/>
<protein>
    <submittedName>
        <fullName evidence="1">Uncharacterized protein</fullName>
    </submittedName>
</protein>
<name>A0A5B7DWZ4_PORTR</name>
<dbReference type="Proteomes" id="UP000324222">
    <property type="component" value="Unassembled WGS sequence"/>
</dbReference>
<evidence type="ECO:0000313" key="2">
    <source>
        <dbReference type="Proteomes" id="UP000324222"/>
    </source>
</evidence>
<organism evidence="1 2">
    <name type="scientific">Portunus trituberculatus</name>
    <name type="common">Swimming crab</name>
    <name type="synonym">Neptunus trituberculatus</name>
    <dbReference type="NCBI Taxonomy" id="210409"/>
    <lineage>
        <taxon>Eukaryota</taxon>
        <taxon>Metazoa</taxon>
        <taxon>Ecdysozoa</taxon>
        <taxon>Arthropoda</taxon>
        <taxon>Crustacea</taxon>
        <taxon>Multicrustacea</taxon>
        <taxon>Malacostraca</taxon>
        <taxon>Eumalacostraca</taxon>
        <taxon>Eucarida</taxon>
        <taxon>Decapoda</taxon>
        <taxon>Pleocyemata</taxon>
        <taxon>Brachyura</taxon>
        <taxon>Eubrachyura</taxon>
        <taxon>Portunoidea</taxon>
        <taxon>Portunidae</taxon>
        <taxon>Portuninae</taxon>
        <taxon>Portunus</taxon>
    </lineage>
</organism>
<dbReference type="AlphaFoldDB" id="A0A5B7DWZ4"/>
<reference evidence="1 2" key="1">
    <citation type="submission" date="2019-05" db="EMBL/GenBank/DDBJ databases">
        <title>Another draft genome of Portunus trituberculatus and its Hox gene families provides insights of decapod evolution.</title>
        <authorList>
            <person name="Jeong J.-H."/>
            <person name="Song I."/>
            <person name="Kim S."/>
            <person name="Choi T."/>
            <person name="Kim D."/>
            <person name="Ryu S."/>
            <person name="Kim W."/>
        </authorList>
    </citation>
    <scope>NUCLEOTIDE SEQUENCE [LARGE SCALE GENOMIC DNA]</scope>
    <source>
        <tissue evidence="1">Muscle</tissue>
    </source>
</reference>
<accession>A0A5B7DWZ4</accession>
<sequence>MQRYCCASYHGQNEGSAKCVGCGGKQCKAWGKRCDACGITGHYSHPSGTQTVCSLQIRDVKLTVPNHHASKLFIRVTSSNVPVVGRVKLCFTPDTGAEANVIGLRQLRLSLSKSDLSACQDEVLAANRSRLSPVGSFKATLTLGDASVDTVISVFRGVDDSLLSWYDFRHLRLIPDDYPKQISALRSKETTRLHSNTGDNRRKVECPLRRVL</sequence>
<keyword evidence="2" id="KW-1185">Reference proteome</keyword>